<feature type="region of interest" description="Disordered" evidence="20">
    <location>
        <begin position="755"/>
        <end position="778"/>
    </location>
</feature>
<evidence type="ECO:0000256" key="11">
    <source>
        <dbReference type="ARBA" id="ARBA00022824"/>
    </source>
</evidence>
<feature type="coiled-coil region" evidence="19">
    <location>
        <begin position="1968"/>
        <end position="1996"/>
    </location>
</feature>
<dbReference type="GO" id="GO:0005739">
    <property type="term" value="C:mitochondrion"/>
    <property type="evidence" value="ECO:0007669"/>
    <property type="project" value="UniProtKB-SubCell"/>
</dbReference>
<evidence type="ECO:0000256" key="18">
    <source>
        <dbReference type="ARBA" id="ARBA00077278"/>
    </source>
</evidence>
<evidence type="ECO:0000313" key="23">
    <source>
        <dbReference type="Ensembl" id="ENSCCRP00000113691.1"/>
    </source>
</evidence>
<evidence type="ECO:0000256" key="5">
    <source>
        <dbReference type="ARBA" id="ARBA00004555"/>
    </source>
</evidence>
<protein>
    <recommendedName>
        <fullName evidence="17">GTPase IMAP family member 8</fullName>
    </recommendedName>
    <alternativeName>
        <fullName evidence="18">Immune-associated nucleotide-binding protein 9</fullName>
    </alternativeName>
</protein>
<feature type="domain" description="AIG1-type G" evidence="22">
    <location>
        <begin position="222"/>
        <end position="422"/>
    </location>
</feature>
<keyword evidence="13" id="KW-0496">Mitochondrion</keyword>
<evidence type="ECO:0000256" key="10">
    <source>
        <dbReference type="ARBA" id="ARBA00022741"/>
    </source>
</evidence>
<evidence type="ECO:0000256" key="3">
    <source>
        <dbReference type="ARBA" id="ARBA00004240"/>
    </source>
</evidence>
<accession>A0A9J7Y3V3</accession>
<keyword evidence="9" id="KW-0677">Repeat</keyword>
<evidence type="ECO:0000256" key="19">
    <source>
        <dbReference type="SAM" id="Coils"/>
    </source>
</evidence>
<reference evidence="23" key="2">
    <citation type="submission" date="2025-09" db="UniProtKB">
        <authorList>
            <consortium name="Ensembl"/>
        </authorList>
    </citation>
    <scope>IDENTIFICATION</scope>
</reference>
<evidence type="ECO:0000256" key="14">
    <source>
        <dbReference type="ARBA" id="ARBA00023134"/>
    </source>
</evidence>
<evidence type="ECO:0000256" key="15">
    <source>
        <dbReference type="ARBA" id="ARBA00023242"/>
    </source>
</evidence>
<evidence type="ECO:0000256" key="12">
    <source>
        <dbReference type="ARBA" id="ARBA00023034"/>
    </source>
</evidence>
<dbReference type="CDD" id="cd01852">
    <property type="entry name" value="AIG1"/>
    <property type="match status" value="1"/>
</dbReference>
<feature type="region of interest" description="Disordered" evidence="20">
    <location>
        <begin position="1"/>
        <end position="24"/>
    </location>
</feature>
<feature type="compositionally biased region" description="Polar residues" evidence="20">
    <location>
        <begin position="1016"/>
        <end position="1025"/>
    </location>
</feature>
<feature type="domain" description="VLIG-type G" evidence="21">
    <location>
        <begin position="1632"/>
        <end position="1873"/>
    </location>
</feature>
<reference evidence="23" key="1">
    <citation type="submission" date="2025-08" db="UniProtKB">
        <authorList>
            <consortium name="Ensembl"/>
        </authorList>
    </citation>
    <scope>IDENTIFICATION</scope>
</reference>
<evidence type="ECO:0000256" key="16">
    <source>
        <dbReference type="ARBA" id="ARBA00056809"/>
    </source>
</evidence>
<feature type="region of interest" description="Disordered" evidence="20">
    <location>
        <begin position="839"/>
        <end position="860"/>
    </location>
</feature>
<evidence type="ECO:0000256" key="17">
    <source>
        <dbReference type="ARBA" id="ARBA00073539"/>
    </source>
</evidence>
<evidence type="ECO:0000256" key="6">
    <source>
        <dbReference type="ARBA" id="ARBA00006828"/>
    </source>
</evidence>
<feature type="compositionally biased region" description="Basic and acidic residues" evidence="20">
    <location>
        <begin position="839"/>
        <end position="857"/>
    </location>
</feature>
<feature type="region of interest" description="Disordered" evidence="20">
    <location>
        <begin position="1009"/>
        <end position="1028"/>
    </location>
</feature>
<comment type="similarity">
    <text evidence="6">Belongs to the TRAFAC class dynamin-like GTPase superfamily. Very large inducible GTPase (VLIG) family.</text>
</comment>
<dbReference type="GO" id="GO:0005634">
    <property type="term" value="C:nucleus"/>
    <property type="evidence" value="ECO:0007669"/>
    <property type="project" value="UniProtKB-SubCell"/>
</dbReference>
<feature type="compositionally biased region" description="Basic and acidic residues" evidence="20">
    <location>
        <begin position="1"/>
        <end position="10"/>
    </location>
</feature>
<dbReference type="GeneTree" id="ENSGT00940000163472"/>
<dbReference type="PROSITE" id="PS51720">
    <property type="entry name" value="G_AIG1"/>
    <property type="match status" value="1"/>
</dbReference>
<keyword evidence="12" id="KW-0333">Golgi apparatus</keyword>
<dbReference type="InterPro" id="IPR006703">
    <property type="entry name" value="G_AIG1"/>
</dbReference>
<comment type="subcellular location">
    <subcellularLocation>
        <location evidence="4">Cytoplasm</location>
        <location evidence="4">Cytosol</location>
    </subcellularLocation>
    <subcellularLocation>
        <location evidence="3">Endoplasmic reticulum</location>
    </subcellularLocation>
    <subcellularLocation>
        <location evidence="5">Golgi apparatus</location>
    </subcellularLocation>
    <subcellularLocation>
        <location evidence="2">Mitochondrion</location>
    </subcellularLocation>
    <subcellularLocation>
        <location evidence="1">Nucleus</location>
    </subcellularLocation>
</comment>
<evidence type="ECO:0000256" key="20">
    <source>
        <dbReference type="SAM" id="MobiDB-lite"/>
    </source>
</evidence>
<proteinExistence type="inferred from homology"/>
<name>A0A9J7Y3V3_CYPCA</name>
<keyword evidence="8" id="KW-0963">Cytoplasm</keyword>
<dbReference type="GO" id="GO:0005525">
    <property type="term" value="F:GTP binding"/>
    <property type="evidence" value="ECO:0007669"/>
    <property type="project" value="UniProtKB-KW"/>
</dbReference>
<dbReference type="Pfam" id="PF25496">
    <property type="entry name" value="URGCP"/>
    <property type="match status" value="1"/>
</dbReference>
<dbReference type="PANTHER" id="PTHR22796:SF6">
    <property type="entry name" value="INTERFERON-INDUCED VERY LARGE GTPASE 1-RELATED"/>
    <property type="match status" value="1"/>
</dbReference>
<dbReference type="InterPro" id="IPR030383">
    <property type="entry name" value="G_VLIG_dom"/>
</dbReference>
<feature type="compositionally biased region" description="Basic and acidic residues" evidence="20">
    <location>
        <begin position="576"/>
        <end position="638"/>
    </location>
</feature>
<dbReference type="InterPro" id="IPR057365">
    <property type="entry name" value="URGCP"/>
</dbReference>
<evidence type="ECO:0000256" key="1">
    <source>
        <dbReference type="ARBA" id="ARBA00004123"/>
    </source>
</evidence>
<evidence type="ECO:0000256" key="4">
    <source>
        <dbReference type="ARBA" id="ARBA00004514"/>
    </source>
</evidence>
<keyword evidence="19" id="KW-0175">Coiled coil</keyword>
<evidence type="ECO:0000259" key="21">
    <source>
        <dbReference type="PROSITE" id="PS51717"/>
    </source>
</evidence>
<comment type="similarity">
    <text evidence="7">Belongs to the TRAFAC class TrmE-Era-EngA-EngB-Septin-like GTPase superfamily. AIG1/Toc34/Toc159-like paraseptin GTPase family. IAN subfamily.</text>
</comment>
<dbReference type="Pfam" id="PF04548">
    <property type="entry name" value="AIG1"/>
    <property type="match status" value="2"/>
</dbReference>
<comment type="function">
    <text evidence="16">Exerts an anti-apoptotic effect in the immune system and is involved in responses to infections.</text>
</comment>
<dbReference type="GO" id="GO:0005794">
    <property type="term" value="C:Golgi apparatus"/>
    <property type="evidence" value="ECO:0007669"/>
    <property type="project" value="UniProtKB-SubCell"/>
</dbReference>
<evidence type="ECO:0000256" key="7">
    <source>
        <dbReference type="ARBA" id="ARBA00008535"/>
    </source>
</evidence>
<feature type="region of interest" description="Disordered" evidence="20">
    <location>
        <begin position="576"/>
        <end position="641"/>
    </location>
</feature>
<dbReference type="PANTHER" id="PTHR22796">
    <property type="entry name" value="URG4-RELATED"/>
    <property type="match status" value="1"/>
</dbReference>
<dbReference type="Pfam" id="PF25683">
    <property type="entry name" value="URGCP_GTPase"/>
    <property type="match status" value="1"/>
</dbReference>
<evidence type="ECO:0000256" key="9">
    <source>
        <dbReference type="ARBA" id="ARBA00022737"/>
    </source>
</evidence>
<dbReference type="GO" id="GO:0005829">
    <property type="term" value="C:cytosol"/>
    <property type="evidence" value="ECO:0007669"/>
    <property type="project" value="UniProtKB-SubCell"/>
</dbReference>
<evidence type="ECO:0000256" key="8">
    <source>
        <dbReference type="ARBA" id="ARBA00022490"/>
    </source>
</evidence>
<dbReference type="InterPro" id="IPR027417">
    <property type="entry name" value="P-loop_NTPase"/>
</dbReference>
<dbReference type="Pfam" id="PF25974">
    <property type="entry name" value="URGCP_9th"/>
    <property type="match status" value="1"/>
</dbReference>
<organism evidence="23 24">
    <name type="scientific">Cyprinus carpio carpio</name>
    <dbReference type="NCBI Taxonomy" id="630221"/>
    <lineage>
        <taxon>Eukaryota</taxon>
        <taxon>Metazoa</taxon>
        <taxon>Chordata</taxon>
        <taxon>Craniata</taxon>
        <taxon>Vertebrata</taxon>
        <taxon>Euteleostomi</taxon>
        <taxon>Actinopterygii</taxon>
        <taxon>Neopterygii</taxon>
        <taxon>Teleostei</taxon>
        <taxon>Ostariophysi</taxon>
        <taxon>Cypriniformes</taxon>
        <taxon>Cyprinidae</taxon>
        <taxon>Cyprininae</taxon>
        <taxon>Cyprinus</taxon>
    </lineage>
</organism>
<evidence type="ECO:0000256" key="2">
    <source>
        <dbReference type="ARBA" id="ARBA00004173"/>
    </source>
</evidence>
<keyword evidence="14" id="KW-0342">GTP-binding</keyword>
<feature type="region of interest" description="Disordered" evidence="20">
    <location>
        <begin position="1100"/>
        <end position="1130"/>
    </location>
</feature>
<feature type="region of interest" description="Disordered" evidence="20">
    <location>
        <begin position="675"/>
        <end position="695"/>
    </location>
</feature>
<dbReference type="Proteomes" id="UP001108240">
    <property type="component" value="Unplaced"/>
</dbReference>
<feature type="region of interest" description="Disordered" evidence="20">
    <location>
        <begin position="797"/>
        <end position="827"/>
    </location>
</feature>
<dbReference type="InterPro" id="IPR058641">
    <property type="entry name" value="GVIN1_dom"/>
</dbReference>
<evidence type="ECO:0000256" key="13">
    <source>
        <dbReference type="ARBA" id="ARBA00023128"/>
    </source>
</evidence>
<dbReference type="GO" id="GO:0005783">
    <property type="term" value="C:endoplasmic reticulum"/>
    <property type="evidence" value="ECO:0007669"/>
    <property type="project" value="UniProtKB-SubCell"/>
</dbReference>
<keyword evidence="11" id="KW-0256">Endoplasmic reticulum</keyword>
<dbReference type="FunFam" id="3.40.50.300:FF:000536">
    <property type="entry name" value="GTPase IMAP family member 8"/>
    <property type="match status" value="1"/>
</dbReference>
<feature type="region of interest" description="Disordered" evidence="20">
    <location>
        <begin position="893"/>
        <end position="923"/>
    </location>
</feature>
<dbReference type="PROSITE" id="PS51717">
    <property type="entry name" value="G_VLIG"/>
    <property type="match status" value="1"/>
</dbReference>
<keyword evidence="24" id="KW-1185">Reference proteome</keyword>
<feature type="compositionally biased region" description="Basic and acidic residues" evidence="20">
    <location>
        <begin position="1100"/>
        <end position="1115"/>
    </location>
</feature>
<dbReference type="SUPFAM" id="SSF52540">
    <property type="entry name" value="P-loop containing nucleoside triphosphate hydrolases"/>
    <property type="match status" value="2"/>
</dbReference>
<evidence type="ECO:0000313" key="24">
    <source>
        <dbReference type="Proteomes" id="UP001108240"/>
    </source>
</evidence>
<keyword evidence="15" id="KW-0539">Nucleus</keyword>
<dbReference type="FunFam" id="3.40.50.300:FF:002895">
    <property type="entry name" value="Si:dkeyp-52c3.7"/>
    <property type="match status" value="1"/>
</dbReference>
<sequence length="2592" mass="307733">MSSREDREVVAHNPAPRRRWSKDEPPGMRIVLLGKNVSENSRVGNFILGRAAFDSEAPPDVVERVGGRLKDRHVTIINSPQLLQTNISDHQITQTVRECVYLSDPGPHVIVLLLKHEQCSTEDQEFVEKVLHSFSEQVFQHTMVITTQKSTETNHILQKIIQKCFNRLFSLQRSSSFDDLLQTFEDIVQMNDGHHLVCAEYEASQYLTMKQKTLERCSIESRDDLRIVLVGKSGVGKSATGNTILGRNAFKAETSHESITKETQKETVEINGRYVTVIDTPGLFDTELTNEEIQKEITNCISMVLPGPHVFLLLIPLGRFTPEEAKSVKIIQETFGENSLMYTMVLFTRGDGLKNKTIEQYLGNPGSPLMNLIEACGNRYHVFNNNQTEDRTQVSDLLEKIDAMVEANGGSFYSCKIFRKMEREKQEKKMKFLMERVKHLKREKKELVKKHEEEKERMQMMMEEQIQNYVKEIKRREEEQEVHQREIQYELRREQEKFTDEMKEVKQETEKIKTEKEKLQINHDTEIEKLMNRLETVRQNHEEERKRREKEFNEMAEQYLTQIKDKEEKEREIYETMKKEQEEWERQKENEEKIRREEDEKQREREQRMRDEFNQRLTQERERMETEKEDLQSKHETQENNMKILIERVEQMNREKQEMMRKLEEEKETMKMMMEEERQNHNKESNRREQELKREITERVARQREIQDEVRREREMFKDKIQETEREIEKIKTEKEKLQINYDTEIEKLINRLETDRQNHEEERKRREEEFNEREEQYKTQIIEKEEKEREIYETMKKEKEEWERRKENEEQMRREEDEKQREREQRMWDEFNQRLRQERERMETEKEDLQSKHEAQENNMKILMERVEQMNREKEEMMRKLEEEREAMKMMIEEARQNQEKERKRREDEDKKRWEREKQISEEHYQRLKSEMEEVIREKERIERERREQLEEFEKRLEEERNMREDQQKTFEEKLQLLEEQHEEKLKRRQLEMKEEWEHEICTETNDSLQRENTDTTGASPDQHFQNEKTEREKIEQLFHRLHLDKNKNKLKTVEVLQLTAHSLKPHKSYAEEKLVWSFIQKILTMNYRAKYTYVKDTNEQHDTQQRDSDDLKEMSMSNEETGQSERSHPMDVQMAVFHCADGFLKQLMVTKLSQCQYALPLLVPDPFTQQTEFPLWTFRQINKSWKMTNTNNEIISQTQPIYKAETPMVFFFRFGSVSTSKSQLMNSLINEKHNTFFHRNCPGSSRTRVLMDGVVEIAWFCPSGTNDDKFTDCVAFCNLHGDAGDHEKQLQILTEMASVNVVLLPQLDRNESVKMVQNLYTNKKSLICLLTEDESTVTEINNIKFKIGLKERSHSDASEELRRAINDCLSETSSTFRLEDVSKHSDIRVDEEDDDDCRRGREAAQQMMSLLEKKDLREIKESFLPHQGKLWHQWSQKNKELHRPRADETEMDISRKQANLTRLREQQHAFDISTFIQFFIKEFNLHAENKIYFLKWLEIFLEEYISMDMSVLHQKYDEKWSAVVKLKEKNYKPEQLKTEQEEFERIYEEIQTAGFGLEHIMREIGQIYESCSSVKKNKKDLQVHFSSLPSLAAELMISGFPLELMDGDAAHVPVIWISAVLDQLIQKLGDQRVFVLSVLGIQTSGKSTMLNAMFGLQFAVSAGRCTRGAFMQLVKVSDKKKTQMSFDYILVVNTEGLGALEQSGRSTRDHDNELATFVVGLANQTLISIFGENPSEMQDILQIVVQAFMRMKKVRLNPSCVFVHQNISDVTTGEKNMERRRRLQEKLDEMTKIAAKDEGYNAECFSDVIRFDVEKDVKYFAQLWEGGPPMAPPNPNYCENIQELKETIETYASKSHGMTLTHLKDRVKDLWDALLKEQFIINFRKSLEISAYRKLETEYSKWSWSLRSAMMETENKLHNQIENETIHEVEETNLQREMKKTSEEVTQSMSEFFEKYTDAEILIQWKTSFEIKIKELQENIVRETKRKLNQILQQEDLKKKTDALRTHNENTLIEKSKKLALEFKDKTSDAEILKKEFDLFWKQCVKTIITESPPIKDIDIMRDLKLLSDIYKSVSVDQRVEKSESKDVFSVPSYSDYVQLKKSSGFTGSGTNIHRSTKKFGYSLSREEEAQIRSLVTDIAQHTDSMIMSFNISKMGYNIRCIQQITDYIKKRVTEHQEGPVKYVFKNEFFRDLVLSICVRANKMITDQHRLFRDANDPAIYVKKKRAEYYSSFKKYCHEPTSVTIFGEIICQKLKEPIEQSVYKQTARDLADEIRINCESLNGNRSKLEKYILKTLAEENDFDKYMKYIHNPKDHFKSFIRDEVSRYITDKFSVSVSPKMKENIKLLQQKIMKAAHESTEGAQVNNGNVGLWLKIFTQQLSDVLIFSEKDLSGVNHDDVDDFSLLQDVIRDRLPVVMSEISLRFNTKAFPKNLDYKFRPDELLSDHFCQCCWIQCPFCKATCTNTIENHDGDHSVPFHRVIGLNGMHYKNTTNLSTSICTSAVASNRSFYPNASDDNVLWQQYRTAGGDYADWSITSDLSELPYWKWFVCRFKKDLEKYYNKTFEGKGKIPDEWRKCSKQDAIESLDQYI</sequence>
<evidence type="ECO:0000259" key="22">
    <source>
        <dbReference type="PROSITE" id="PS51720"/>
    </source>
</evidence>
<dbReference type="Gene3D" id="3.40.50.300">
    <property type="entry name" value="P-loop containing nucleotide triphosphate hydrolases"/>
    <property type="match status" value="3"/>
</dbReference>
<keyword evidence="10" id="KW-0547">Nucleotide-binding</keyword>
<dbReference type="Ensembl" id="ENSCCRT00000118179.1">
    <property type="protein sequence ID" value="ENSCCRP00000113691.1"/>
    <property type="gene ID" value="ENSCCRG00000057557.1"/>
</dbReference>